<dbReference type="PaxDb" id="1123384-AJ81_03425"/>
<dbReference type="InterPro" id="IPR036764">
    <property type="entry name" value="Peptidase_Prp_sf"/>
</dbReference>
<keyword evidence="2" id="KW-0645">Protease</keyword>
<keyword evidence="1" id="KW-0690">Ribosome biogenesis</keyword>
<dbReference type="GO" id="GO:0008234">
    <property type="term" value="F:cysteine-type peptidase activity"/>
    <property type="evidence" value="ECO:0007669"/>
    <property type="project" value="UniProtKB-KW"/>
</dbReference>
<organism evidence="7 8">
    <name type="scientific">Pseudothermotoga hypogea DSM 11164 = NBRC 106472</name>
    <dbReference type="NCBI Taxonomy" id="1123384"/>
    <lineage>
        <taxon>Bacteria</taxon>
        <taxon>Thermotogati</taxon>
        <taxon>Thermotogota</taxon>
        <taxon>Thermotogae</taxon>
        <taxon>Thermotogales</taxon>
        <taxon>Thermotogaceae</taxon>
        <taxon>Pseudothermotoga</taxon>
    </lineage>
</organism>
<dbReference type="EMBL" id="CP007141">
    <property type="protein sequence ID" value="AJC73419.1"/>
    <property type="molecule type" value="Genomic_DNA"/>
</dbReference>
<evidence type="ECO:0000313" key="8">
    <source>
        <dbReference type="Proteomes" id="UP000077469"/>
    </source>
</evidence>
<accession>A0A0X1KQC7</accession>
<dbReference type="OrthoDB" id="48998at2"/>
<reference evidence="7 8" key="1">
    <citation type="submission" date="2014-01" db="EMBL/GenBank/DDBJ databases">
        <title>Genome sequencing of Thermotog hypogea.</title>
        <authorList>
            <person name="Zhang X."/>
            <person name="Alvare G."/>
            <person name="Fristensky B."/>
            <person name="Chen L."/>
            <person name="Suen T."/>
            <person name="Chen Q."/>
            <person name="Ma K."/>
        </authorList>
    </citation>
    <scope>NUCLEOTIDE SEQUENCE [LARGE SCALE GENOMIC DNA]</scope>
    <source>
        <strain evidence="7 8">DSM 11164</strain>
    </source>
</reference>
<evidence type="ECO:0000256" key="4">
    <source>
        <dbReference type="ARBA" id="ARBA00022807"/>
    </source>
</evidence>
<evidence type="ECO:0000256" key="1">
    <source>
        <dbReference type="ARBA" id="ARBA00022517"/>
    </source>
</evidence>
<evidence type="ECO:0000256" key="2">
    <source>
        <dbReference type="ARBA" id="ARBA00022670"/>
    </source>
</evidence>
<evidence type="ECO:0000256" key="3">
    <source>
        <dbReference type="ARBA" id="ARBA00022801"/>
    </source>
</evidence>
<sequence length="111" mass="12386">MIKASFASTNGHYVSFSFEGHSGLDVKGKDIVCAAVSTLAQHTARMLEKRCGAIVEKKRARLTVQIPCPSELSDFLVEELHESVEDIRSQYPRNLSVEVKVNEDRHTVVRS</sequence>
<dbReference type="Pfam" id="PF04327">
    <property type="entry name" value="Peptidase_Prp"/>
    <property type="match status" value="1"/>
</dbReference>
<dbReference type="KEGG" id="phy:AJ81_03425"/>
<dbReference type="GO" id="GO:0005840">
    <property type="term" value="C:ribosome"/>
    <property type="evidence" value="ECO:0007669"/>
    <property type="project" value="UniProtKB-KW"/>
</dbReference>
<comment type="similarity">
    <text evidence="5">Belongs to the Prp family.</text>
</comment>
<dbReference type="PATRIC" id="fig|1123384.7.peg.668"/>
<evidence type="ECO:0000313" key="7">
    <source>
        <dbReference type="EMBL" id="AJC73419.1"/>
    </source>
</evidence>
<name>A0A0X1KQC7_9THEM</name>
<dbReference type="GO" id="GO:0006508">
    <property type="term" value="P:proteolysis"/>
    <property type="evidence" value="ECO:0007669"/>
    <property type="project" value="UniProtKB-KW"/>
</dbReference>
<evidence type="ECO:0000256" key="5">
    <source>
        <dbReference type="ARBA" id="ARBA00044503"/>
    </source>
</evidence>
<keyword evidence="7" id="KW-0687">Ribonucleoprotein</keyword>
<keyword evidence="4" id="KW-0788">Thiol protease</keyword>
<protein>
    <recommendedName>
        <fullName evidence="6">Ribosomal processing cysteine protease Prp</fullName>
    </recommendedName>
</protein>
<gene>
    <name evidence="7" type="ORF">AJ81_03425</name>
</gene>
<dbReference type="STRING" id="1123384.AJ81_03425"/>
<dbReference type="Gene3D" id="3.30.70.1490">
    <property type="entry name" value="Cysteine protease Prp"/>
    <property type="match status" value="1"/>
</dbReference>
<proteinExistence type="inferred from homology"/>
<evidence type="ECO:0000256" key="6">
    <source>
        <dbReference type="ARBA" id="ARBA00044538"/>
    </source>
</evidence>
<dbReference type="SUPFAM" id="SSF118010">
    <property type="entry name" value="TM1457-like"/>
    <property type="match status" value="1"/>
</dbReference>
<keyword evidence="3" id="KW-0378">Hydrolase</keyword>
<dbReference type="GO" id="GO:0042254">
    <property type="term" value="P:ribosome biogenesis"/>
    <property type="evidence" value="ECO:0007669"/>
    <property type="project" value="UniProtKB-KW"/>
</dbReference>
<dbReference type="CDD" id="cd16332">
    <property type="entry name" value="Prp-like"/>
    <property type="match status" value="1"/>
</dbReference>
<keyword evidence="8" id="KW-1185">Reference proteome</keyword>
<keyword evidence="7" id="KW-0689">Ribosomal protein</keyword>
<dbReference type="AlphaFoldDB" id="A0A0X1KQC7"/>
<dbReference type="InterPro" id="IPR007422">
    <property type="entry name" value="Peptidase_Prp"/>
</dbReference>
<dbReference type="RefSeq" id="WP_031502262.1">
    <property type="nucleotide sequence ID" value="NC_022795.1"/>
</dbReference>
<dbReference type="Proteomes" id="UP000077469">
    <property type="component" value="Chromosome"/>
</dbReference>